<organism evidence="1 2">
    <name type="scientific">Lysobacter enzymogenes</name>
    <dbReference type="NCBI Taxonomy" id="69"/>
    <lineage>
        <taxon>Bacteria</taxon>
        <taxon>Pseudomonadati</taxon>
        <taxon>Pseudomonadota</taxon>
        <taxon>Gammaproteobacteria</taxon>
        <taxon>Lysobacterales</taxon>
        <taxon>Lysobacteraceae</taxon>
        <taxon>Lysobacter</taxon>
    </lineage>
</organism>
<evidence type="ECO:0000313" key="1">
    <source>
        <dbReference type="EMBL" id="BAV96222.1"/>
    </source>
</evidence>
<dbReference type="GeneID" id="83062634"/>
<name>A0AAU9AN38_LYSEN</name>
<gene>
    <name evidence="1" type="ORF">LEN_0735</name>
</gene>
<accession>A0AAU9AN38</accession>
<dbReference type="KEGG" id="lem:LEN_0735"/>
<reference evidence="1 2" key="1">
    <citation type="journal article" date="2017" name="DNA Res.">
        <title>Complete genome sequence and expression profile of the commercial lytic enzyme producer Lysobacter enzymogenes M497-1.</title>
        <authorList>
            <person name="Takami H."/>
            <person name="Toyoda A."/>
            <person name="Uchiyama I."/>
            <person name="Itoh T."/>
            <person name="Takaki Y."/>
            <person name="Arai W."/>
            <person name="Nishi S."/>
            <person name="Kawai M."/>
            <person name="Shinya K."/>
            <person name="Ikeda H."/>
        </authorList>
    </citation>
    <scope>NUCLEOTIDE SEQUENCE [LARGE SCALE GENOMIC DNA]</scope>
    <source>
        <strain evidence="1 2">M497-1</strain>
    </source>
</reference>
<dbReference type="AlphaFoldDB" id="A0AAU9AN38"/>
<dbReference type="RefSeq" id="WP_074861829.1">
    <property type="nucleotide sequence ID" value="NZ_AP014940.1"/>
</dbReference>
<protein>
    <submittedName>
        <fullName evidence="1">Uncharacterized protein</fullName>
    </submittedName>
</protein>
<dbReference type="EMBL" id="AP014940">
    <property type="protein sequence ID" value="BAV96222.1"/>
    <property type="molecule type" value="Genomic_DNA"/>
</dbReference>
<sequence length="107" mass="12297">MKKRRRTPREKKELSLDRDCRNTVAESPWGARAAIARRKRWVNQSYRKAVHQELSALSGGEPADAETVESAVAATRRHGWRKQADVPLRRALGLRRSRLVRDEAPQD</sequence>
<dbReference type="Proteomes" id="UP000218824">
    <property type="component" value="Chromosome"/>
</dbReference>
<evidence type="ECO:0000313" key="2">
    <source>
        <dbReference type="Proteomes" id="UP000218824"/>
    </source>
</evidence>
<proteinExistence type="predicted"/>